<dbReference type="CDD" id="cd00683">
    <property type="entry name" value="Trans_IPPS_HH"/>
    <property type="match status" value="1"/>
</dbReference>
<organism evidence="2 3">
    <name type="scientific">Picrophilus torridus (strain ATCC 700027 / DSM 9790 / JCM 10055 / NBRC 100828 / KAW 2/3)</name>
    <dbReference type="NCBI Taxonomy" id="1122961"/>
    <lineage>
        <taxon>Archaea</taxon>
        <taxon>Methanobacteriati</taxon>
        <taxon>Thermoplasmatota</taxon>
        <taxon>Thermoplasmata</taxon>
        <taxon>Thermoplasmatales</taxon>
        <taxon>Picrophilaceae</taxon>
        <taxon>Picrophilus</taxon>
    </lineage>
</organism>
<dbReference type="eggNOG" id="arCOG02936">
    <property type="taxonomic scope" value="Archaea"/>
</dbReference>
<name>Q6KYT2_PICTO</name>
<dbReference type="EC" id="2.5.1.-" evidence="2"/>
<dbReference type="STRING" id="263820.PTO1535"/>
<dbReference type="PROSITE" id="PS01045">
    <property type="entry name" value="SQUALEN_PHYTOEN_SYN_2"/>
    <property type="match status" value="1"/>
</dbReference>
<dbReference type="SFLD" id="SFLDG01018">
    <property type="entry name" value="Squalene/Phytoene_Synthase_Lik"/>
    <property type="match status" value="1"/>
</dbReference>
<dbReference type="InParanoid" id="Q6KYT2"/>
<dbReference type="GO" id="GO:0008299">
    <property type="term" value="P:isoprenoid biosynthetic process"/>
    <property type="evidence" value="ECO:0007669"/>
    <property type="project" value="UniProtKB-ARBA"/>
</dbReference>
<evidence type="ECO:0000313" key="2">
    <source>
        <dbReference type="EMBL" id="AAT44120.1"/>
    </source>
</evidence>
<dbReference type="InterPro" id="IPR019845">
    <property type="entry name" value="Squalene/phytoene_synthase_CS"/>
</dbReference>
<protein>
    <submittedName>
        <fullName evidence="2">Phytoene synthase</fullName>
        <ecNumber evidence="2">2.5.1.-</ecNumber>
    </submittedName>
</protein>
<dbReference type="KEGG" id="pto:PTO1535"/>
<sequence>MFTSIDHNNSDLIVSEVFQKGSTTYFYSSRFFPLHIRLKVSRLYAFVRVADNFVDSVPQQVDKFYNFKNEYERALKRGFSDDIIINKFIDLKNDVGIDDSWVDAFLNAMESDINKKIYYTVPELLSYIYGSAEVIGLMMARILDLDNRSYPYARMLGRAMQYLNFIRDFSEDLSMGRIYLPLEFTEINDFSYENVIKNIEAFNLFIRKNLNVYFSWNKQAAKGFRYIKYRYLVPIKTASDMYLWTGKIIYRNPMIVYKSKVKPGKRLIRGRGIYNLIGALRWI</sequence>
<dbReference type="OrthoDB" id="305023at2157"/>
<dbReference type="HOGENOM" id="CLU_037269_1_2_2"/>
<dbReference type="InterPro" id="IPR033904">
    <property type="entry name" value="Trans_IPPS_HH"/>
</dbReference>
<dbReference type="InterPro" id="IPR008949">
    <property type="entry name" value="Isoprenoid_synthase_dom_sf"/>
</dbReference>
<dbReference type="SUPFAM" id="SSF48576">
    <property type="entry name" value="Terpenoid synthases"/>
    <property type="match status" value="1"/>
</dbReference>
<dbReference type="FunCoup" id="Q6KYT2">
    <property type="interactions" value="15"/>
</dbReference>
<accession>Q6KYT2</accession>
<dbReference type="PaxDb" id="263820-PTO1535"/>
<dbReference type="AlphaFoldDB" id="Q6KYT2"/>
<dbReference type="InterPro" id="IPR002060">
    <property type="entry name" value="Squ/phyt_synthse"/>
</dbReference>
<gene>
    <name evidence="2" type="ordered locus">PTO1535</name>
</gene>
<dbReference type="SFLD" id="SFLDS00005">
    <property type="entry name" value="Isoprenoid_Synthase_Type_I"/>
    <property type="match status" value="1"/>
</dbReference>
<dbReference type="Gene3D" id="1.10.600.10">
    <property type="entry name" value="Farnesyl Diphosphate Synthase"/>
    <property type="match status" value="1"/>
</dbReference>
<evidence type="ECO:0000313" key="3">
    <source>
        <dbReference type="Proteomes" id="UP000000438"/>
    </source>
</evidence>
<dbReference type="Proteomes" id="UP000000438">
    <property type="component" value="Chromosome"/>
</dbReference>
<evidence type="ECO:0000256" key="1">
    <source>
        <dbReference type="ARBA" id="ARBA00022679"/>
    </source>
</evidence>
<dbReference type="EMBL" id="AE017261">
    <property type="protein sequence ID" value="AAT44120.1"/>
    <property type="molecule type" value="Genomic_DNA"/>
</dbReference>
<dbReference type="PANTHER" id="PTHR31480">
    <property type="entry name" value="BIFUNCTIONAL LYCOPENE CYCLASE/PHYTOENE SYNTHASE"/>
    <property type="match status" value="1"/>
</dbReference>
<dbReference type="RefSeq" id="WP_011178336.1">
    <property type="nucleotide sequence ID" value="NC_005877.1"/>
</dbReference>
<proteinExistence type="predicted"/>
<dbReference type="Pfam" id="PF00494">
    <property type="entry name" value="SQS_PSY"/>
    <property type="match status" value="1"/>
</dbReference>
<dbReference type="GO" id="GO:0051996">
    <property type="term" value="F:squalene synthase [NAD(P)H] activity"/>
    <property type="evidence" value="ECO:0007669"/>
    <property type="project" value="InterPro"/>
</dbReference>
<reference evidence="2 3" key="1">
    <citation type="journal article" date="2004" name="Proc. Natl. Acad. Sci. U.S.A.">
        <title>Genome sequence of Picrophilus torridus and its implications for life around pH 0.</title>
        <authorList>
            <person name="Futterer O."/>
            <person name="Angelov A."/>
            <person name="Liesegang H."/>
            <person name="Gottschalk G."/>
            <person name="Schleper C."/>
            <person name="Schepers B."/>
            <person name="Dock C."/>
            <person name="Antranikian G."/>
            <person name="Liebl W."/>
        </authorList>
    </citation>
    <scope>NUCLEOTIDE SEQUENCE [LARGE SCALE GENOMIC DNA]</scope>
    <source>
        <strain evidence="3">ATCC 700027 / DSM 9790 / JCM 10055 / NBRC 100828</strain>
    </source>
</reference>
<keyword evidence="1 2" id="KW-0808">Transferase</keyword>
<dbReference type="GeneID" id="2844970"/>